<evidence type="ECO:0000256" key="1">
    <source>
        <dbReference type="SAM" id="Phobius"/>
    </source>
</evidence>
<keyword evidence="4" id="KW-1185">Reference proteome</keyword>
<sequence>MKLHRILALFYIFGLLLYTVVAIDYFSRPPLFGLIGLGSIASSIFILITHPAGSSSSPKNIIFGYLIAILIGFIFQKIIVFFQPHIQPHLPLHFQCLAVMAVVTVIIIFHRCNIDHPPAVGMTLGLVLESWEYMTIIVLIIAVTGLLLIPKLFNSSVRIK</sequence>
<dbReference type="Proteomes" id="UP000054877">
    <property type="component" value="Unassembled WGS sequence"/>
</dbReference>
<dbReference type="RefSeq" id="WP_058482407.1">
    <property type="nucleotide sequence ID" value="NZ_CAAAII010000003.1"/>
</dbReference>
<dbReference type="Pfam" id="PF04982">
    <property type="entry name" value="TM_HPP"/>
    <property type="match status" value="1"/>
</dbReference>
<dbReference type="EMBL" id="LNYX01000005">
    <property type="protein sequence ID" value="KTD65757.1"/>
    <property type="molecule type" value="Genomic_DNA"/>
</dbReference>
<proteinExistence type="predicted"/>
<keyword evidence="1" id="KW-1133">Transmembrane helix</keyword>
<evidence type="ECO:0000313" key="4">
    <source>
        <dbReference type="Proteomes" id="UP000054877"/>
    </source>
</evidence>
<feature type="transmembrane region" description="Helical" evidence="1">
    <location>
        <begin position="92"/>
        <end position="110"/>
    </location>
</feature>
<dbReference type="STRING" id="452.Lspi_0469"/>
<dbReference type="PATRIC" id="fig|452.5.peg.510"/>
<protein>
    <submittedName>
        <fullName evidence="3">HPP family protein</fullName>
    </submittedName>
</protein>
<organism evidence="3 4">
    <name type="scientific">Legionella spiritensis</name>
    <dbReference type="NCBI Taxonomy" id="452"/>
    <lineage>
        <taxon>Bacteria</taxon>
        <taxon>Pseudomonadati</taxon>
        <taxon>Pseudomonadota</taxon>
        <taxon>Gammaproteobacteria</taxon>
        <taxon>Legionellales</taxon>
        <taxon>Legionellaceae</taxon>
        <taxon>Legionella</taxon>
    </lineage>
</organism>
<gene>
    <name evidence="3" type="ORF">Lspi_0469</name>
</gene>
<dbReference type="InterPro" id="IPR058581">
    <property type="entry name" value="TM_HPP"/>
</dbReference>
<dbReference type="AlphaFoldDB" id="A0A0W0Z9F7"/>
<keyword evidence="1" id="KW-0472">Membrane</keyword>
<comment type="caution">
    <text evidence="3">The sequence shown here is derived from an EMBL/GenBank/DDBJ whole genome shotgun (WGS) entry which is preliminary data.</text>
</comment>
<feature type="domain" description="HPP transmembrane region" evidence="2">
    <location>
        <begin position="17"/>
        <end position="151"/>
    </location>
</feature>
<reference evidence="3 4" key="1">
    <citation type="submission" date="2015-11" db="EMBL/GenBank/DDBJ databases">
        <title>Genomic analysis of 38 Legionella species identifies large and diverse effector repertoires.</title>
        <authorList>
            <person name="Burstein D."/>
            <person name="Amaro F."/>
            <person name="Zusman T."/>
            <person name="Lifshitz Z."/>
            <person name="Cohen O."/>
            <person name="Gilbert J.A."/>
            <person name="Pupko T."/>
            <person name="Shuman H.A."/>
            <person name="Segal G."/>
        </authorList>
    </citation>
    <scope>NUCLEOTIDE SEQUENCE [LARGE SCALE GENOMIC DNA]</scope>
    <source>
        <strain evidence="3 4">Mt.St.Helens-9</strain>
    </source>
</reference>
<keyword evidence="1" id="KW-0812">Transmembrane</keyword>
<evidence type="ECO:0000259" key="2">
    <source>
        <dbReference type="Pfam" id="PF04982"/>
    </source>
</evidence>
<name>A0A0W0Z9F7_LEGSP</name>
<feature type="transmembrane region" description="Helical" evidence="1">
    <location>
        <begin position="131"/>
        <end position="153"/>
    </location>
</feature>
<feature type="transmembrane region" description="Helical" evidence="1">
    <location>
        <begin position="62"/>
        <end position="86"/>
    </location>
</feature>
<feature type="transmembrane region" description="Helical" evidence="1">
    <location>
        <begin position="32"/>
        <end position="50"/>
    </location>
</feature>
<evidence type="ECO:0000313" key="3">
    <source>
        <dbReference type="EMBL" id="KTD65757.1"/>
    </source>
</evidence>
<accession>A0A0W0Z9F7</accession>